<sequence length="110" mass="12090">MMKNINLALRFCLEVCALLAIGYWGFVVGTTLMHKVLLSLGVPLITALIWATFGAPGAKRRLSESSRVLLELVILGTAVILLYRTGSTMLAVLLAALIVINRTLMYVWKQ</sequence>
<name>A0ABT6H6Q3_9BACI</name>
<dbReference type="EMBL" id="JARULN010000006">
    <property type="protein sequence ID" value="MDG5754136.1"/>
    <property type="molecule type" value="Genomic_DNA"/>
</dbReference>
<feature type="transmembrane region" description="Helical" evidence="1">
    <location>
        <begin position="32"/>
        <end position="53"/>
    </location>
</feature>
<protein>
    <submittedName>
        <fullName evidence="2">YrdB family protein</fullName>
    </submittedName>
</protein>
<feature type="transmembrane region" description="Helical" evidence="1">
    <location>
        <begin position="89"/>
        <end position="108"/>
    </location>
</feature>
<evidence type="ECO:0000313" key="3">
    <source>
        <dbReference type="Proteomes" id="UP001218246"/>
    </source>
</evidence>
<keyword evidence="3" id="KW-1185">Reference proteome</keyword>
<feature type="transmembrane region" description="Helical" evidence="1">
    <location>
        <begin position="7"/>
        <end position="26"/>
    </location>
</feature>
<evidence type="ECO:0000313" key="2">
    <source>
        <dbReference type="EMBL" id="MDG5754136.1"/>
    </source>
</evidence>
<evidence type="ECO:0000256" key="1">
    <source>
        <dbReference type="SAM" id="Phobius"/>
    </source>
</evidence>
<dbReference type="InterPro" id="IPR021214">
    <property type="entry name" value="DUF2568"/>
</dbReference>
<proteinExistence type="predicted"/>
<organism evidence="2 3">
    <name type="scientific">Ectobacillus antri</name>
    <dbReference type="NCBI Taxonomy" id="2486280"/>
    <lineage>
        <taxon>Bacteria</taxon>
        <taxon>Bacillati</taxon>
        <taxon>Bacillota</taxon>
        <taxon>Bacilli</taxon>
        <taxon>Bacillales</taxon>
        <taxon>Bacillaceae</taxon>
        <taxon>Ectobacillus</taxon>
    </lineage>
</organism>
<accession>A0ABT6H6Q3</accession>
<keyword evidence="1" id="KW-0812">Transmembrane</keyword>
<keyword evidence="1" id="KW-1133">Transmembrane helix</keyword>
<keyword evidence="1" id="KW-0472">Membrane</keyword>
<dbReference type="Pfam" id="PF10823">
    <property type="entry name" value="DUF2568"/>
    <property type="match status" value="1"/>
</dbReference>
<dbReference type="Proteomes" id="UP001218246">
    <property type="component" value="Unassembled WGS sequence"/>
</dbReference>
<dbReference type="RefSeq" id="WP_124564717.1">
    <property type="nucleotide sequence ID" value="NZ_JARRRY010000005.1"/>
</dbReference>
<comment type="caution">
    <text evidence="2">The sequence shown here is derived from an EMBL/GenBank/DDBJ whole genome shotgun (WGS) entry which is preliminary data.</text>
</comment>
<gene>
    <name evidence="2" type="ORF">P6P90_09130</name>
</gene>
<reference evidence="2 3" key="1">
    <citation type="submission" date="2023-04" db="EMBL/GenBank/DDBJ databases">
        <title>Ectobacillus antri isolated from activated sludge.</title>
        <authorList>
            <person name="Yan P."/>
            <person name="Liu X."/>
        </authorList>
    </citation>
    <scope>NUCLEOTIDE SEQUENCE [LARGE SCALE GENOMIC DNA]</scope>
    <source>
        <strain evidence="2 3">C18H</strain>
    </source>
</reference>